<keyword evidence="1" id="KW-1133">Transmembrane helix</keyword>
<dbReference type="InterPro" id="IPR039797">
    <property type="entry name" value="Pecanex"/>
</dbReference>
<dbReference type="Proteomes" id="UP001529510">
    <property type="component" value="Unassembled WGS sequence"/>
</dbReference>
<comment type="similarity">
    <text evidence="1">Belongs to the pecanex family.</text>
</comment>
<keyword evidence="1" id="KW-0472">Membrane</keyword>
<dbReference type="AlphaFoldDB" id="A0ABD0PVU4"/>
<feature type="transmembrane region" description="Helical" evidence="1">
    <location>
        <begin position="158"/>
        <end position="177"/>
    </location>
</feature>
<reference evidence="2 3" key="1">
    <citation type="submission" date="2024-05" db="EMBL/GenBank/DDBJ databases">
        <title>Genome sequencing and assembly of Indian major carp, Cirrhinus mrigala (Hamilton, 1822).</title>
        <authorList>
            <person name="Mohindra V."/>
            <person name="Chowdhury L.M."/>
            <person name="Lal K."/>
            <person name="Jena J.K."/>
        </authorList>
    </citation>
    <scope>NUCLEOTIDE SEQUENCE [LARGE SCALE GENOMIC DNA]</scope>
    <source>
        <strain evidence="2">CM1030</strain>
        <tissue evidence="2">Blood</tissue>
    </source>
</reference>
<proteinExistence type="inferred from homology"/>
<evidence type="ECO:0000313" key="2">
    <source>
        <dbReference type="EMBL" id="KAL0178142.1"/>
    </source>
</evidence>
<feature type="non-terminal residue" evidence="2">
    <location>
        <position position="251"/>
    </location>
</feature>
<keyword evidence="3" id="KW-1185">Reference proteome</keyword>
<comment type="caution">
    <text evidence="2">The sequence shown here is derived from an EMBL/GenBank/DDBJ whole genome shotgun (WGS) entry which is preliminary data.</text>
</comment>
<feature type="transmembrane region" description="Helical" evidence="1">
    <location>
        <begin position="56"/>
        <end position="81"/>
    </location>
</feature>
<name>A0ABD0PVU4_CIRMR</name>
<dbReference type="PANTHER" id="PTHR12372">
    <property type="entry name" value="PECANEX"/>
    <property type="match status" value="1"/>
</dbReference>
<sequence>QLGGDDRVCPSRAAFIIMGPDVPLLNDYKQEFFWKRFPQTILGGPRLKLGYCAPPYVYVHQLVLFLTPWLLGGIGTLLYQLRVLDEAFAGVVSGVLMLGVGATLQGLARCMARRTGVVQRLPAANNILADEEEVEFTHCVAPETVHFVVPGKKFVGNVVLHTFLAGALCGLSTWYLLPDRLSGLYGHTGAGLGAVVPLFALSWVTVCIGEYSLIVNTATETATFQPQDTYEITPLTRPLYILTFIAVDLAL</sequence>
<dbReference type="PANTHER" id="PTHR12372:SF6">
    <property type="entry name" value="PECANEX-LIKE PROTEIN 4"/>
    <property type="match status" value="1"/>
</dbReference>
<comment type="subcellular location">
    <subcellularLocation>
        <location evidence="1">Membrane</location>
        <topology evidence="1">Multi-pass membrane protein</topology>
    </subcellularLocation>
</comment>
<accession>A0ABD0PVU4</accession>
<evidence type="ECO:0000256" key="1">
    <source>
        <dbReference type="RuleBase" id="RU367089"/>
    </source>
</evidence>
<feature type="transmembrane region" description="Helical" evidence="1">
    <location>
        <begin position="87"/>
        <end position="104"/>
    </location>
</feature>
<gene>
    <name evidence="2" type="ORF">M9458_027036</name>
</gene>
<keyword evidence="1" id="KW-0812">Transmembrane</keyword>
<organism evidence="2 3">
    <name type="scientific">Cirrhinus mrigala</name>
    <name type="common">Mrigala</name>
    <dbReference type="NCBI Taxonomy" id="683832"/>
    <lineage>
        <taxon>Eukaryota</taxon>
        <taxon>Metazoa</taxon>
        <taxon>Chordata</taxon>
        <taxon>Craniata</taxon>
        <taxon>Vertebrata</taxon>
        <taxon>Euteleostomi</taxon>
        <taxon>Actinopterygii</taxon>
        <taxon>Neopterygii</taxon>
        <taxon>Teleostei</taxon>
        <taxon>Ostariophysi</taxon>
        <taxon>Cypriniformes</taxon>
        <taxon>Cyprinidae</taxon>
        <taxon>Labeoninae</taxon>
        <taxon>Labeonini</taxon>
        <taxon>Cirrhinus</taxon>
    </lineage>
</organism>
<dbReference type="EMBL" id="JAMKFB020000013">
    <property type="protein sequence ID" value="KAL0178142.1"/>
    <property type="molecule type" value="Genomic_DNA"/>
</dbReference>
<feature type="transmembrane region" description="Helical" evidence="1">
    <location>
        <begin position="189"/>
        <end position="208"/>
    </location>
</feature>
<evidence type="ECO:0000313" key="3">
    <source>
        <dbReference type="Proteomes" id="UP001529510"/>
    </source>
</evidence>
<protein>
    <recommendedName>
        <fullName evidence="1">Pecanex-like protein</fullName>
    </recommendedName>
</protein>
<feature type="non-terminal residue" evidence="2">
    <location>
        <position position="1"/>
    </location>
</feature>
<comment type="caution">
    <text evidence="1">Lacks conserved residue(s) required for the propagation of feature annotation.</text>
</comment>
<dbReference type="GO" id="GO:0016020">
    <property type="term" value="C:membrane"/>
    <property type="evidence" value="ECO:0007669"/>
    <property type="project" value="UniProtKB-SubCell"/>
</dbReference>